<evidence type="ECO:0000256" key="1">
    <source>
        <dbReference type="ARBA" id="ARBA00010552"/>
    </source>
</evidence>
<protein>
    <submittedName>
        <fullName evidence="2">RidA family protein</fullName>
    </submittedName>
</protein>
<dbReference type="InterPro" id="IPR035959">
    <property type="entry name" value="RutC-like_sf"/>
</dbReference>
<dbReference type="EMBL" id="BAABHY010000001">
    <property type="protein sequence ID" value="GAA5104739.1"/>
    <property type="molecule type" value="Genomic_DNA"/>
</dbReference>
<dbReference type="InterPro" id="IPR019897">
    <property type="entry name" value="RidA_CS"/>
</dbReference>
<organism evidence="2 3">
    <name type="scientific">Orbus sasakiae</name>
    <dbReference type="NCBI Taxonomy" id="1078475"/>
    <lineage>
        <taxon>Bacteria</taxon>
        <taxon>Pseudomonadati</taxon>
        <taxon>Pseudomonadota</taxon>
        <taxon>Gammaproteobacteria</taxon>
        <taxon>Orbales</taxon>
        <taxon>Orbaceae</taxon>
        <taxon>Orbus</taxon>
    </lineage>
</organism>
<sequence>MTITRLDPADRWSEAVIHNDVIYYTSVPADLTGDAYQQTQSALSEIDTILARANSDKTQILDATIFIVDKADFQAMNKAWDEWVAKGQAPVRCTVQAGLMKDSYKVEIKIVAAVKKPS</sequence>
<dbReference type="Gene3D" id="3.30.1330.40">
    <property type="entry name" value="RutC-like"/>
    <property type="match status" value="1"/>
</dbReference>
<comment type="similarity">
    <text evidence="1">Belongs to the RutC family.</text>
</comment>
<name>A0ABP9N1B4_9GAMM</name>
<proteinExistence type="inferred from homology"/>
<gene>
    <name evidence="2" type="ORF">GCM10023211_02860</name>
</gene>
<dbReference type="PROSITE" id="PS01094">
    <property type="entry name" value="UPF0076"/>
    <property type="match status" value="1"/>
</dbReference>
<dbReference type="InterPro" id="IPR006175">
    <property type="entry name" value="YjgF/YER057c/UK114"/>
</dbReference>
<dbReference type="Pfam" id="PF01042">
    <property type="entry name" value="Ribonuc_L-PSP"/>
    <property type="match status" value="1"/>
</dbReference>
<comment type="caution">
    <text evidence="2">The sequence shown here is derived from an EMBL/GenBank/DDBJ whole genome shotgun (WGS) entry which is preliminary data.</text>
</comment>
<dbReference type="RefSeq" id="WP_345487983.1">
    <property type="nucleotide sequence ID" value="NZ_BAABHY010000001.1"/>
</dbReference>
<reference evidence="3" key="1">
    <citation type="journal article" date="2019" name="Int. J. Syst. Evol. Microbiol.">
        <title>The Global Catalogue of Microorganisms (GCM) 10K type strain sequencing project: providing services to taxonomists for standard genome sequencing and annotation.</title>
        <authorList>
            <consortium name="The Broad Institute Genomics Platform"/>
            <consortium name="The Broad Institute Genome Sequencing Center for Infectious Disease"/>
            <person name="Wu L."/>
            <person name="Ma J."/>
        </authorList>
    </citation>
    <scope>NUCLEOTIDE SEQUENCE [LARGE SCALE GENOMIC DNA]</scope>
    <source>
        <strain evidence="3">JCM 18050</strain>
    </source>
</reference>
<evidence type="ECO:0000313" key="3">
    <source>
        <dbReference type="Proteomes" id="UP001500171"/>
    </source>
</evidence>
<evidence type="ECO:0000313" key="2">
    <source>
        <dbReference type="EMBL" id="GAA5104739.1"/>
    </source>
</evidence>
<dbReference type="Proteomes" id="UP001500171">
    <property type="component" value="Unassembled WGS sequence"/>
</dbReference>
<dbReference type="PANTHER" id="PTHR47328">
    <property type="match status" value="1"/>
</dbReference>
<keyword evidence="3" id="KW-1185">Reference proteome</keyword>
<dbReference type="CDD" id="cd06150">
    <property type="entry name" value="YjgF_YER057c_UK114_like_2"/>
    <property type="match status" value="1"/>
</dbReference>
<dbReference type="PANTHER" id="PTHR47328:SF1">
    <property type="entry name" value="RUTC FAMILY PROTEIN YOAB"/>
    <property type="match status" value="1"/>
</dbReference>
<dbReference type="SUPFAM" id="SSF55298">
    <property type="entry name" value="YjgF-like"/>
    <property type="match status" value="1"/>
</dbReference>
<dbReference type="InterPro" id="IPR035709">
    <property type="entry name" value="YoaB-like"/>
</dbReference>
<accession>A0ABP9N1B4</accession>